<gene>
    <name evidence="3" type="ORF">G7067_02985</name>
</gene>
<dbReference type="Gene3D" id="2.10.260.10">
    <property type="match status" value="1"/>
</dbReference>
<organism evidence="3 4">
    <name type="scientific">Leucobacter insecticola</name>
    <dbReference type="NCBI Taxonomy" id="2714934"/>
    <lineage>
        <taxon>Bacteria</taxon>
        <taxon>Bacillati</taxon>
        <taxon>Actinomycetota</taxon>
        <taxon>Actinomycetes</taxon>
        <taxon>Micrococcales</taxon>
        <taxon>Microbacteriaceae</taxon>
        <taxon>Leucobacter</taxon>
    </lineage>
</organism>
<evidence type="ECO:0000313" key="4">
    <source>
        <dbReference type="Proteomes" id="UP000501387"/>
    </source>
</evidence>
<dbReference type="EMBL" id="CP049934">
    <property type="protein sequence ID" value="QIM15614.1"/>
    <property type="molecule type" value="Genomic_DNA"/>
</dbReference>
<dbReference type="RefSeq" id="WP_166321874.1">
    <property type="nucleotide sequence ID" value="NZ_CP049934.1"/>
</dbReference>
<dbReference type="SMART" id="SM00966">
    <property type="entry name" value="SpoVT_AbrB"/>
    <property type="match status" value="1"/>
</dbReference>
<keyword evidence="1 3" id="KW-0238">DNA-binding</keyword>
<dbReference type="Pfam" id="PF04014">
    <property type="entry name" value="MazE_antitoxin"/>
    <property type="match status" value="1"/>
</dbReference>
<dbReference type="Proteomes" id="UP000501387">
    <property type="component" value="Chromosome"/>
</dbReference>
<reference evidence="3 4" key="1">
    <citation type="submission" date="2020-03" db="EMBL/GenBank/DDBJ databases">
        <title>Leucobacter sp. nov., isolated from beetles.</title>
        <authorList>
            <person name="Hyun D.-W."/>
            <person name="Bae J.-W."/>
        </authorList>
    </citation>
    <scope>NUCLEOTIDE SEQUENCE [LARGE SCALE GENOMIC DNA]</scope>
    <source>
        <strain evidence="3 4">HDW9B</strain>
    </source>
</reference>
<protein>
    <submittedName>
        <fullName evidence="3">AbrB/MazE/SpoVT family DNA-binding domain-containing protein</fullName>
    </submittedName>
</protein>
<evidence type="ECO:0000313" key="3">
    <source>
        <dbReference type="EMBL" id="QIM15614.1"/>
    </source>
</evidence>
<dbReference type="NCBIfam" id="TIGR01439">
    <property type="entry name" value="lp_hng_hel_AbrB"/>
    <property type="match status" value="1"/>
</dbReference>
<evidence type="ECO:0000256" key="1">
    <source>
        <dbReference type="PROSITE-ProRule" id="PRU01076"/>
    </source>
</evidence>
<keyword evidence="4" id="KW-1185">Reference proteome</keyword>
<dbReference type="AlphaFoldDB" id="A0A6G8FGY6"/>
<accession>A0A6G8FGY6</accession>
<sequence>MKTTIDSAGRMVIPKAIRTQMGLIPGTPVDIVYSEGRIVIEYAPVEVEVRKVGRLKVLQPTTEMPVLTDEIVRETLEAVRNEVRV</sequence>
<name>A0A6G8FGY6_9MICO</name>
<dbReference type="InterPro" id="IPR007159">
    <property type="entry name" value="SpoVT-AbrB_dom"/>
</dbReference>
<dbReference type="GO" id="GO:0003677">
    <property type="term" value="F:DNA binding"/>
    <property type="evidence" value="ECO:0007669"/>
    <property type="project" value="UniProtKB-UniRule"/>
</dbReference>
<feature type="domain" description="SpoVT-AbrB" evidence="2">
    <location>
        <begin position="1"/>
        <end position="45"/>
    </location>
</feature>
<dbReference type="InterPro" id="IPR037914">
    <property type="entry name" value="SpoVT-AbrB_sf"/>
</dbReference>
<proteinExistence type="predicted"/>
<evidence type="ECO:0000259" key="2">
    <source>
        <dbReference type="PROSITE" id="PS51740"/>
    </source>
</evidence>
<dbReference type="KEGG" id="lins:G7067_02985"/>
<dbReference type="PROSITE" id="PS51740">
    <property type="entry name" value="SPOVT_ABRB"/>
    <property type="match status" value="1"/>
</dbReference>
<dbReference type="SUPFAM" id="SSF89447">
    <property type="entry name" value="AbrB/MazE/MraZ-like"/>
    <property type="match status" value="1"/>
</dbReference>